<evidence type="ECO:0008006" key="3">
    <source>
        <dbReference type="Google" id="ProtNLM"/>
    </source>
</evidence>
<comment type="caution">
    <text evidence="1">The sequence shown here is derived from an EMBL/GenBank/DDBJ whole genome shotgun (WGS) entry which is preliminary data.</text>
</comment>
<dbReference type="Pfam" id="PF11454">
    <property type="entry name" value="DUF3016"/>
    <property type="match status" value="1"/>
</dbReference>
<name>A0A090QMC4_9GAMM</name>
<evidence type="ECO:0000313" key="1">
    <source>
        <dbReference type="EMBL" id="GAL04305.1"/>
    </source>
</evidence>
<sequence>MAHDEGNPTLDVPPVQVTWEDPQNYRDIQAATGSQSKFEASTFKYLTQSFSKNVKRYLPDGQTLQVTVTNLDLAGEVNIPRDVRVLDHNTPPRITFTYVVKDGDKVVTQGDADLSSLGYQGKVIGLARDRPYPYENQMIKEWAKKTF</sequence>
<evidence type="ECO:0000313" key="2">
    <source>
        <dbReference type="Proteomes" id="UP000029227"/>
    </source>
</evidence>
<gene>
    <name evidence="1" type="ORF">JCM19237_977</name>
</gene>
<dbReference type="Proteomes" id="UP000029227">
    <property type="component" value="Unassembled WGS sequence"/>
</dbReference>
<dbReference type="InterPro" id="IPR021557">
    <property type="entry name" value="DUF3016"/>
</dbReference>
<dbReference type="EMBL" id="BBMN01000004">
    <property type="protein sequence ID" value="GAL04305.1"/>
    <property type="molecule type" value="Genomic_DNA"/>
</dbReference>
<accession>A0A090QMC4</accession>
<protein>
    <recommendedName>
        <fullName evidence="3">DUF3016 domain-containing protein</fullName>
    </recommendedName>
</protein>
<reference evidence="1 2" key="1">
    <citation type="journal article" date="2014" name="Genome Announc.">
        <title>Draft Genome Sequences of Two Vibrionaceae Species, Vibrio ponticus C121 and Photobacterium aphoticum C119, Isolated as Coral Reef Microbiota.</title>
        <authorList>
            <person name="Al-saari N."/>
            <person name="Meirelles P.M."/>
            <person name="Mino S."/>
            <person name="Suda W."/>
            <person name="Oshima K."/>
            <person name="Hattori M."/>
            <person name="Ohkuma M."/>
            <person name="Thompson F.L."/>
            <person name="Gomez-Gil B."/>
            <person name="Sawabe T."/>
            <person name="Sawabe T."/>
        </authorList>
    </citation>
    <scope>NUCLEOTIDE SEQUENCE [LARGE SCALE GENOMIC DNA]</scope>
    <source>
        <strain evidence="1 2">JCM 19237</strain>
    </source>
</reference>
<proteinExistence type="predicted"/>
<dbReference type="eggNOG" id="ENOG50331S4">
    <property type="taxonomic scope" value="Bacteria"/>
</dbReference>
<dbReference type="AlphaFoldDB" id="A0A090QMC4"/>
<dbReference type="STRING" id="754436.JCM19237_977"/>
<organism evidence="1 2">
    <name type="scientific">Photobacterium aphoticum</name>
    <dbReference type="NCBI Taxonomy" id="754436"/>
    <lineage>
        <taxon>Bacteria</taxon>
        <taxon>Pseudomonadati</taxon>
        <taxon>Pseudomonadota</taxon>
        <taxon>Gammaproteobacteria</taxon>
        <taxon>Vibrionales</taxon>
        <taxon>Vibrionaceae</taxon>
        <taxon>Photobacterium</taxon>
    </lineage>
</organism>